<dbReference type="RefSeq" id="WP_210217872.1">
    <property type="nucleotide sequence ID" value="NZ_CP072793.1"/>
</dbReference>
<dbReference type="Pfam" id="PF13711">
    <property type="entry name" value="DUF4160"/>
    <property type="match status" value="1"/>
</dbReference>
<evidence type="ECO:0000313" key="1">
    <source>
        <dbReference type="EMBL" id="QTR52320.1"/>
    </source>
</evidence>
<sequence>MPTLLVEEGFRFFFYANEHDPKHIHVMKGDSFAKIELGTLLVTNSHMKPKELKKALAIVEANQDEFGRRWDEYFNQG</sequence>
<keyword evidence="2" id="KW-1185">Reference proteome</keyword>
<dbReference type="AlphaFoldDB" id="A0A975F8C3"/>
<dbReference type="EMBL" id="CP072793">
    <property type="protein sequence ID" value="QTR52320.1"/>
    <property type="molecule type" value="Genomic_DNA"/>
</dbReference>
<proteinExistence type="predicted"/>
<protein>
    <submittedName>
        <fullName evidence="1">DUF4160 domain-containing protein</fullName>
    </submittedName>
</protein>
<dbReference type="Proteomes" id="UP000672009">
    <property type="component" value="Chromosome"/>
</dbReference>
<reference evidence="1" key="1">
    <citation type="submission" date="2021-04" db="EMBL/GenBank/DDBJ databases">
        <title>Genomics, taxonomy and metabolism of representatives of sulfur bacteria of the genus Thiothrix: Thiothrix fructosivorans QT, Thiothrix unzii A1T and three new species, Thiothrix subterranea sp. nov., Thiothrix litoralis sp. nov. and 'Candidatus Thiothrix anitrata' sp. nov.</title>
        <authorList>
            <person name="Ravin N.V."/>
            <person name="Smolyakov D."/>
            <person name="Rudenko T.S."/>
            <person name="Mardanov A.V."/>
            <person name="Beletsky A.V."/>
            <person name="Markov N.D."/>
            <person name="Fomenkov A.I."/>
            <person name="Roberts R.J."/>
            <person name="Karnachuk O.V."/>
            <person name="Novikov A."/>
            <person name="Grabovich M.Y."/>
        </authorList>
    </citation>
    <scope>NUCLEOTIDE SEQUENCE</scope>
    <source>
        <strain evidence="1">A1</strain>
    </source>
</reference>
<organism evidence="1 2">
    <name type="scientific">Thiothrix unzii</name>
    <dbReference type="NCBI Taxonomy" id="111769"/>
    <lineage>
        <taxon>Bacteria</taxon>
        <taxon>Pseudomonadati</taxon>
        <taxon>Pseudomonadota</taxon>
        <taxon>Gammaproteobacteria</taxon>
        <taxon>Thiotrichales</taxon>
        <taxon>Thiotrichaceae</taxon>
        <taxon>Thiothrix</taxon>
    </lineage>
</organism>
<dbReference type="InterPro" id="IPR025427">
    <property type="entry name" value="DUF4160"/>
</dbReference>
<accession>A0A975F8C3</accession>
<gene>
    <name evidence="1" type="ORF">J9260_11315</name>
</gene>
<dbReference type="KEGG" id="tun:J9260_11315"/>
<evidence type="ECO:0000313" key="2">
    <source>
        <dbReference type="Proteomes" id="UP000672009"/>
    </source>
</evidence>
<name>A0A975F8C3_9GAMM</name>